<protein>
    <submittedName>
        <fullName evidence="1">Uncharacterized protein</fullName>
    </submittedName>
</protein>
<dbReference type="Proteomes" id="UP001500021">
    <property type="component" value="Unassembled WGS sequence"/>
</dbReference>
<proteinExistence type="predicted"/>
<dbReference type="EMBL" id="BAAAFA010000018">
    <property type="protein sequence ID" value="GAA0824152.1"/>
    <property type="molecule type" value="Genomic_DNA"/>
</dbReference>
<dbReference type="RefSeq" id="WP_343819087.1">
    <property type="nucleotide sequence ID" value="NZ_BAAAFA010000018.1"/>
</dbReference>
<comment type="caution">
    <text evidence="1">The sequence shown here is derived from an EMBL/GenBank/DDBJ whole genome shotgun (WGS) entry which is preliminary data.</text>
</comment>
<gene>
    <name evidence="1" type="ORF">GCM10009111_34680</name>
</gene>
<reference evidence="2" key="1">
    <citation type="journal article" date="2019" name="Int. J. Syst. Evol. Microbiol.">
        <title>The Global Catalogue of Microorganisms (GCM) 10K type strain sequencing project: providing services to taxonomists for standard genome sequencing and annotation.</title>
        <authorList>
            <consortium name="The Broad Institute Genomics Platform"/>
            <consortium name="The Broad Institute Genome Sequencing Center for Infectious Disease"/>
            <person name="Wu L."/>
            <person name="Ma J."/>
        </authorList>
    </citation>
    <scope>NUCLEOTIDE SEQUENCE [LARGE SCALE GENOMIC DNA]</scope>
    <source>
        <strain evidence="2">JCM 15608</strain>
    </source>
</reference>
<evidence type="ECO:0000313" key="1">
    <source>
        <dbReference type="EMBL" id="GAA0824152.1"/>
    </source>
</evidence>
<keyword evidence="2" id="KW-1185">Reference proteome</keyword>
<accession>A0ABP3WNU2</accession>
<organism evidence="1 2">
    <name type="scientific">Colwellia asteriadis</name>
    <dbReference type="NCBI Taxonomy" id="517723"/>
    <lineage>
        <taxon>Bacteria</taxon>
        <taxon>Pseudomonadati</taxon>
        <taxon>Pseudomonadota</taxon>
        <taxon>Gammaproteobacteria</taxon>
        <taxon>Alteromonadales</taxon>
        <taxon>Colwelliaceae</taxon>
        <taxon>Colwellia</taxon>
    </lineage>
</organism>
<evidence type="ECO:0000313" key="2">
    <source>
        <dbReference type="Proteomes" id="UP001500021"/>
    </source>
</evidence>
<sequence length="977" mass="111965">MAGLETYNTPEKLRKFFQELLSQNKLPTHKGKVARSLIEKKYGFQHCSLSNYHGFDKYQWCKNVVDGFENELIEKEGGDITGINTEHGTPIRFRELIDKLRENIADLPLADQGNRSGRISFSSFEKKFGFPAQSLVGKTESWQWARHMLNEFDEELYEQGITGTVWERKVPDLRTYLETLSENNELPINELGKLNRRAVMVHFGMPANQSTSVAETRAPKLKELFAEYDELINKQNYSQYAGDKYKDALSEILQNSELILDSSSRVISLKWLTDELNVSKSTIRNSPNLMALIEKRTKALYETQQRGTTKKSFNVYGAANINLGATPYSEKHDRVYSFSSLIKLYNLEFAEKVGTTFIAICNKAATGTVKNKYFRILHFFEWLANSENLDSNVASLLRDNKKINQADFGRACMAYRAALLLENPNTNLNTHIITQFGDARVIPKYTFLTKGRVNKDRGHRQSILEASIKKDEIERVEEILTDAAKYRGIELSQGKDTKAFLETLLFEKANKPDLPEDLSQAMQEITESRLLEIQIQASKIFRQWQKLHKESAVLLDLATVDCDEFRSMLEKRESISSYVWSQYIKDVFPIDDKQLALANLLTVIKEVYNSCPPNAATTNMQMWNKKYQLFGGIERVASYLVPTRKAISSALTLYLCESGANVAVALTLPKDCVRKSGVAQHKKVVGKKDRSFGKLIYDDLTVKSNNEECVSAINALDYICSVQPKINDDTLQYYQKGAFQPLTEFAFRDEFKAICNQSDYLKQFRLVPSMLRPTVLLNVQLKDPANLGVAQLIAQHESGSTTEGYTNKLPHRIQMEKDMLEFQQTIEVVMVYDDEKVHEKLDIDQKEWTDKKQKVEKTGWGVFCKSREIITEAGEKVKCSEVENCVRCKHDRMLVSADPISIADMIIWKTSLEKHEIDFTAKNMNKWTDIWVPWQAFFTVVLEEKMTRGKLSLIKKQATEVASQRMNDSNFVMPEPW</sequence>
<name>A0ABP3WNU2_9GAMM</name>